<feature type="transmembrane region" description="Helical" evidence="2">
    <location>
        <begin position="275"/>
        <end position="299"/>
    </location>
</feature>
<reference evidence="3" key="1">
    <citation type="submission" date="2020-08" db="EMBL/GenBank/DDBJ databases">
        <title>Genome sequencing and assembly of the red palm weevil Rhynchophorus ferrugineus.</title>
        <authorList>
            <person name="Dias G.B."/>
            <person name="Bergman C.M."/>
            <person name="Manee M."/>
        </authorList>
    </citation>
    <scope>NUCLEOTIDE SEQUENCE</scope>
    <source>
        <strain evidence="3">AA-2017</strain>
        <tissue evidence="3">Whole larva</tissue>
    </source>
</reference>
<proteinExistence type="predicted"/>
<dbReference type="OrthoDB" id="5977855at2759"/>
<accession>A0A834HLK6</accession>
<evidence type="ECO:0000313" key="4">
    <source>
        <dbReference type="Proteomes" id="UP000625711"/>
    </source>
</evidence>
<gene>
    <name evidence="3" type="ORF">GWI33_001766</name>
</gene>
<feature type="region of interest" description="Disordered" evidence="1">
    <location>
        <begin position="399"/>
        <end position="425"/>
    </location>
</feature>
<dbReference type="Proteomes" id="UP000625711">
    <property type="component" value="Unassembled WGS sequence"/>
</dbReference>
<sequence length="467" mass="51313">SEISILESGIAPIKSTDSAVVFFVTVKNDEANEIDLSVRMVQCCETLHDGDSDCSSMNLIGGEMGTLSSGYTKNLTLIYPNLYVYNRKGTCSVSVCYRNQYKKNQLLTDINFDTGNDCPKNQNNCSCATPDLDYKNNCQPVDCLIKYSGIIGYFDTASNLCRKVPLCLSRSNGDVADVAYSPFTNECVDLDKGMCKKDLRGIGLGAVEGATMKLNTVCHHGTASDDDECVCDQGWITDTNDEEMFEPGISQHHLCNIQMSDWHKANKKRIRITSILIAIFALTIISKVLLLMCIMTWCYKHYNKRTEKTCSKHLDPDDPSIILCEDMLQPDMCSCCKDSKNDLASPAPSKTKPSNLQAQTVNVSYYSCCPSDPMCGKLSNDSSRISFCTNSSAKAEESGSSMTISFPQGEESEDSDAEPDNSEDIAYGVYCSMDEVSGEAETEEVEEEDEEEVVAGVCDSSCTHKCS</sequence>
<evidence type="ECO:0000256" key="2">
    <source>
        <dbReference type="SAM" id="Phobius"/>
    </source>
</evidence>
<evidence type="ECO:0000256" key="1">
    <source>
        <dbReference type="SAM" id="MobiDB-lite"/>
    </source>
</evidence>
<keyword evidence="2" id="KW-0472">Membrane</keyword>
<evidence type="ECO:0000313" key="3">
    <source>
        <dbReference type="EMBL" id="KAF7263599.1"/>
    </source>
</evidence>
<keyword evidence="4" id="KW-1185">Reference proteome</keyword>
<dbReference type="EMBL" id="JAACXV010020559">
    <property type="protein sequence ID" value="KAF7263599.1"/>
    <property type="molecule type" value="Genomic_DNA"/>
</dbReference>
<feature type="compositionally biased region" description="Acidic residues" evidence="1">
    <location>
        <begin position="410"/>
        <end position="423"/>
    </location>
</feature>
<comment type="caution">
    <text evidence="3">The sequence shown here is derived from an EMBL/GenBank/DDBJ whole genome shotgun (WGS) entry which is preliminary data.</text>
</comment>
<feature type="non-terminal residue" evidence="3">
    <location>
        <position position="1"/>
    </location>
</feature>
<dbReference type="AlphaFoldDB" id="A0A834HLK6"/>
<keyword evidence="2" id="KW-0812">Transmembrane</keyword>
<name>A0A834HLK6_RHYFE</name>
<organism evidence="3 4">
    <name type="scientific">Rhynchophorus ferrugineus</name>
    <name type="common">Red palm weevil</name>
    <name type="synonym">Curculio ferrugineus</name>
    <dbReference type="NCBI Taxonomy" id="354439"/>
    <lineage>
        <taxon>Eukaryota</taxon>
        <taxon>Metazoa</taxon>
        <taxon>Ecdysozoa</taxon>
        <taxon>Arthropoda</taxon>
        <taxon>Hexapoda</taxon>
        <taxon>Insecta</taxon>
        <taxon>Pterygota</taxon>
        <taxon>Neoptera</taxon>
        <taxon>Endopterygota</taxon>
        <taxon>Coleoptera</taxon>
        <taxon>Polyphaga</taxon>
        <taxon>Cucujiformia</taxon>
        <taxon>Curculionidae</taxon>
        <taxon>Dryophthorinae</taxon>
        <taxon>Rhynchophorus</taxon>
    </lineage>
</organism>
<keyword evidence="2" id="KW-1133">Transmembrane helix</keyword>
<protein>
    <submittedName>
        <fullName evidence="3">Uncharacterized protein</fullName>
    </submittedName>
</protein>